<dbReference type="PANTHER" id="PTHR23531:SF1">
    <property type="entry name" value="QUINOLENE RESISTANCE PROTEIN NORA"/>
    <property type="match status" value="1"/>
</dbReference>
<evidence type="ECO:0000256" key="1">
    <source>
        <dbReference type="ARBA" id="ARBA00004651"/>
    </source>
</evidence>
<evidence type="ECO:0000313" key="8">
    <source>
        <dbReference type="Proteomes" id="UP000028922"/>
    </source>
</evidence>
<dbReference type="EMBL" id="JPSP01000001">
    <property type="protein sequence ID" value="KFF41991.1"/>
    <property type="molecule type" value="Genomic_DNA"/>
</dbReference>
<evidence type="ECO:0000256" key="5">
    <source>
        <dbReference type="SAM" id="Phobius"/>
    </source>
</evidence>
<feature type="transmembrane region" description="Helical" evidence="5">
    <location>
        <begin position="282"/>
        <end position="300"/>
    </location>
</feature>
<feature type="transmembrane region" description="Helical" evidence="5">
    <location>
        <begin position="12"/>
        <end position="32"/>
    </location>
</feature>
<accession>A0A086CIH7</accession>
<dbReference type="Pfam" id="PF07690">
    <property type="entry name" value="MFS_1"/>
    <property type="match status" value="1"/>
</dbReference>
<dbReference type="GO" id="GO:0005886">
    <property type="term" value="C:plasma membrane"/>
    <property type="evidence" value="ECO:0007669"/>
    <property type="project" value="UniProtKB-SubCell"/>
</dbReference>
<dbReference type="SUPFAM" id="SSF103473">
    <property type="entry name" value="MFS general substrate transporter"/>
    <property type="match status" value="1"/>
</dbReference>
<proteinExistence type="predicted"/>
<evidence type="ECO:0000256" key="3">
    <source>
        <dbReference type="ARBA" id="ARBA00022989"/>
    </source>
</evidence>
<protein>
    <submittedName>
        <fullName evidence="7">Arabinose efflux permease family protein</fullName>
    </submittedName>
</protein>
<feature type="transmembrane region" description="Helical" evidence="5">
    <location>
        <begin position="162"/>
        <end position="184"/>
    </location>
</feature>
<feature type="transmembrane region" description="Helical" evidence="5">
    <location>
        <begin position="78"/>
        <end position="97"/>
    </location>
</feature>
<sequence length="413" mass="44852">MDYTDLGFRQKQNLGLLLGVSLFFWISITVLLPTLPTYVEYLGGTKPEIGLIMGSFAVGSLFSRTLLGYLADTKSRKLVLYIGLIIATLSPLNYLIVQTIFPLAIVRAIHGISIAAFTTAYSALVIDFSPIKHRGRIIGYMSLVTPIGMSIGPVFGDLLKEHFGYITLFTVSGSCGLLGLLLVAGMRKESKLNSYDSSDTDNSNLSHSFHKILSSHSLIIPTLVLLLIGLLFGTIITFLPLFLEEKGLDFSAGLFYTLASITSFLSRIFLGRVADRFGRGLFITASILSYFSSMILLTQATGSQQLFLAAIFEGIGAGILMPMIIALVSDRSSPQERGQVYSVCLGGYDLGIALAGPIIGILGSQLSYQTIFTLSSNLALVAFILFISQSNRTIKTSLGFAMGKRKDLYYLEN</sequence>
<comment type="subcellular location">
    <subcellularLocation>
        <location evidence="1">Cell membrane</location>
        <topology evidence="1">Multi-pass membrane protein</topology>
    </subcellularLocation>
</comment>
<evidence type="ECO:0000259" key="6">
    <source>
        <dbReference type="PROSITE" id="PS50850"/>
    </source>
</evidence>
<dbReference type="InterPro" id="IPR036259">
    <property type="entry name" value="MFS_trans_sf"/>
</dbReference>
<feature type="transmembrane region" description="Helical" evidence="5">
    <location>
        <begin position="103"/>
        <end position="125"/>
    </location>
</feature>
<dbReference type="InterPro" id="IPR052714">
    <property type="entry name" value="MFS_Exporter"/>
</dbReference>
<feature type="transmembrane region" description="Helical" evidence="5">
    <location>
        <begin position="306"/>
        <end position="328"/>
    </location>
</feature>
<keyword evidence="4 5" id="KW-0472">Membrane</keyword>
<dbReference type="InterPro" id="IPR020846">
    <property type="entry name" value="MFS_dom"/>
</dbReference>
<feature type="transmembrane region" description="Helical" evidence="5">
    <location>
        <begin position="340"/>
        <end position="362"/>
    </location>
</feature>
<dbReference type="Gene3D" id="1.20.1250.20">
    <property type="entry name" value="MFS general substrate transporter like domains"/>
    <property type="match status" value="2"/>
</dbReference>
<dbReference type="Proteomes" id="UP000028922">
    <property type="component" value="Unassembled WGS sequence"/>
</dbReference>
<dbReference type="eggNOG" id="COG2814">
    <property type="taxonomic scope" value="Bacteria"/>
</dbReference>
<dbReference type="STRING" id="1527444.ucyna2_00049"/>
<feature type="transmembrane region" description="Helical" evidence="5">
    <location>
        <begin position="368"/>
        <end position="387"/>
    </location>
</feature>
<evidence type="ECO:0000256" key="2">
    <source>
        <dbReference type="ARBA" id="ARBA00022692"/>
    </source>
</evidence>
<name>A0A086CIH7_9CHRO</name>
<evidence type="ECO:0000313" key="7">
    <source>
        <dbReference type="EMBL" id="KFF41991.1"/>
    </source>
</evidence>
<feature type="transmembrane region" description="Helical" evidence="5">
    <location>
        <begin position="52"/>
        <end position="71"/>
    </location>
</feature>
<dbReference type="InterPro" id="IPR011701">
    <property type="entry name" value="MFS"/>
</dbReference>
<evidence type="ECO:0000256" key="4">
    <source>
        <dbReference type="ARBA" id="ARBA00023136"/>
    </source>
</evidence>
<reference evidence="7 8" key="1">
    <citation type="submission" date="2014-08" db="EMBL/GenBank/DDBJ databases">
        <title>Comparative genomics reveals surprising divergence of two closely related strains of uncultivated UCYN-A cyanobacteria.</title>
        <authorList>
            <person name="Bombar D."/>
            <person name="Heller P."/>
            <person name="Sanchez-Baracaldo P."/>
            <person name="Carter B.J."/>
            <person name="Zert J.P."/>
        </authorList>
    </citation>
    <scope>NUCLEOTIDE SEQUENCE [LARGE SCALE GENOMIC DNA]</scope>
</reference>
<feature type="transmembrane region" description="Helical" evidence="5">
    <location>
        <begin position="253"/>
        <end position="270"/>
    </location>
</feature>
<feature type="transmembrane region" description="Helical" evidence="5">
    <location>
        <begin position="218"/>
        <end position="241"/>
    </location>
</feature>
<keyword evidence="2 5" id="KW-0812">Transmembrane</keyword>
<dbReference type="CDD" id="cd17489">
    <property type="entry name" value="MFS_YfcJ_like"/>
    <property type="match status" value="1"/>
</dbReference>
<dbReference type="PATRIC" id="fig|1527444.3.peg.47"/>
<dbReference type="GO" id="GO:0022857">
    <property type="term" value="F:transmembrane transporter activity"/>
    <property type="evidence" value="ECO:0007669"/>
    <property type="project" value="InterPro"/>
</dbReference>
<dbReference type="AlphaFoldDB" id="A0A086CIH7"/>
<feature type="domain" description="Major facilitator superfamily (MFS) profile" evidence="6">
    <location>
        <begin position="13"/>
        <end position="394"/>
    </location>
</feature>
<dbReference type="PROSITE" id="PS50850">
    <property type="entry name" value="MFS"/>
    <property type="match status" value="1"/>
</dbReference>
<gene>
    <name evidence="7" type="ORF">ucyna2_00049</name>
</gene>
<keyword evidence="3 5" id="KW-1133">Transmembrane helix</keyword>
<feature type="transmembrane region" description="Helical" evidence="5">
    <location>
        <begin position="137"/>
        <end position="156"/>
    </location>
</feature>
<organism evidence="7 8">
    <name type="scientific">Candidatus Atelocyanobacterium thalassa isolate SIO64986</name>
    <dbReference type="NCBI Taxonomy" id="1527444"/>
    <lineage>
        <taxon>Bacteria</taxon>
        <taxon>Bacillati</taxon>
        <taxon>Cyanobacteriota</taxon>
        <taxon>Cyanophyceae</taxon>
        <taxon>Oscillatoriophycideae</taxon>
        <taxon>Chroococcales</taxon>
        <taxon>Aphanothecaceae</taxon>
        <taxon>Candidatus Atelocyanobacterium</taxon>
        <taxon>Candidatus Atelocyanobacterium thalassae</taxon>
    </lineage>
</organism>
<dbReference type="PANTHER" id="PTHR23531">
    <property type="entry name" value="QUINOLENE RESISTANCE PROTEIN NORA"/>
    <property type="match status" value="1"/>
</dbReference>
<comment type="caution">
    <text evidence="7">The sequence shown here is derived from an EMBL/GenBank/DDBJ whole genome shotgun (WGS) entry which is preliminary data.</text>
</comment>